<dbReference type="PANTHER" id="PTHR10766">
    <property type="entry name" value="TRANSMEMBRANE 9 SUPERFAMILY PROTEIN"/>
    <property type="match status" value="1"/>
</dbReference>
<proteinExistence type="inferred from homology"/>
<dbReference type="Pfam" id="PF02990">
    <property type="entry name" value="EMP70"/>
    <property type="match status" value="1"/>
</dbReference>
<keyword evidence="5 7" id="KW-1133">Transmembrane helix</keyword>
<feature type="transmembrane region" description="Helical" evidence="7">
    <location>
        <begin position="263"/>
        <end position="288"/>
    </location>
</feature>
<dbReference type="PANTHER" id="PTHR10766:SF111">
    <property type="entry name" value="TRANSMEMBRANE 9 SUPERFAMILY MEMBER 2"/>
    <property type="match status" value="1"/>
</dbReference>
<evidence type="ECO:0000256" key="2">
    <source>
        <dbReference type="ARBA" id="ARBA00005227"/>
    </source>
</evidence>
<evidence type="ECO:0000313" key="9">
    <source>
        <dbReference type="Proteomes" id="UP001283341"/>
    </source>
</evidence>
<reference evidence="8" key="1">
    <citation type="journal article" date="2023" name="Mol. Phylogenet. Evol.">
        <title>Genome-scale phylogeny and comparative genomics of the fungal order Sordariales.</title>
        <authorList>
            <person name="Hensen N."/>
            <person name="Bonometti L."/>
            <person name="Westerberg I."/>
            <person name="Brannstrom I.O."/>
            <person name="Guillou S."/>
            <person name="Cros-Aarteil S."/>
            <person name="Calhoun S."/>
            <person name="Haridas S."/>
            <person name="Kuo A."/>
            <person name="Mondo S."/>
            <person name="Pangilinan J."/>
            <person name="Riley R."/>
            <person name="LaButti K."/>
            <person name="Andreopoulos B."/>
            <person name="Lipzen A."/>
            <person name="Chen C."/>
            <person name="Yan M."/>
            <person name="Daum C."/>
            <person name="Ng V."/>
            <person name="Clum A."/>
            <person name="Steindorff A."/>
            <person name="Ohm R.A."/>
            <person name="Martin F."/>
            <person name="Silar P."/>
            <person name="Natvig D.O."/>
            <person name="Lalanne C."/>
            <person name="Gautier V."/>
            <person name="Ament-Velasquez S.L."/>
            <person name="Kruys A."/>
            <person name="Hutchinson M.I."/>
            <person name="Powell A.J."/>
            <person name="Barry K."/>
            <person name="Miller A.N."/>
            <person name="Grigoriev I.V."/>
            <person name="Debuchy R."/>
            <person name="Gladieux P."/>
            <person name="Hiltunen Thoren M."/>
            <person name="Johannesson H."/>
        </authorList>
    </citation>
    <scope>NUCLEOTIDE SEQUENCE</scope>
    <source>
        <strain evidence="8">CBS 118394</strain>
    </source>
</reference>
<sequence length="637" mass="71035">MHFRKHAPSGALIASLLAAPQLASAFYLPGVAPTSYKPNDLVPLYVNTIRPVAVHDAFLHSVVSYDYYQPLFQFCQPEGGPKSVGESLGSILFGDRIKTSPFELKMKQNETCKVTCPVTYHKGAALWLNQQIKNGLSINWLVDGFPAGQVYNTGNPGFLLGGEVNGEVVFNNHYDIFIEYHTPSASKDEHRVVGVLVQPESKKYSGEVKSDTCLQQSIPPLVLSETGDTEVTFTYSVYWISSPTAWATRWDKYLHVIDPKIHWFSLINSAVIVVFLVLTVMSVLIRALKKDIARYNRLDQINLDDLSGTSALEDGVQEDSGWKLVHGDVFRTPSHPLLLSVFLGNGAQLFVMTGFTIAFALLGFLSPSNRGSLGTIMVFLYTVLGFVGGYASARIYKSMQGEKWKLNIILTPLLVPSIVFSTFFLLDLFLWAKESSGAVPFTTMLVIILIWFVISVPLSFAGSWLGFRAPAIEAPVRTNQIPRQIPPATTYLRPIPSMLLVGILPFGAIFVELYFIMSSIWFSRIYYMFGFLFLCYGLMIMTCAAATILLVYFLLCAENYNWQWRAFLAAGTSAGYIFLNALVYWVSKLSLSGFAGSVLYIGYSLLISFLFFILTGSIGFFSSWWFVRKIYSSIKID</sequence>
<feature type="transmembrane region" description="Helical" evidence="7">
    <location>
        <begin position="408"/>
        <end position="432"/>
    </location>
</feature>
<evidence type="ECO:0000256" key="4">
    <source>
        <dbReference type="ARBA" id="ARBA00022729"/>
    </source>
</evidence>
<evidence type="ECO:0000256" key="1">
    <source>
        <dbReference type="ARBA" id="ARBA00004141"/>
    </source>
</evidence>
<name>A0AAE0LYI7_9PEZI</name>
<feature type="transmembrane region" description="Helical" evidence="7">
    <location>
        <begin position="376"/>
        <end position="396"/>
    </location>
</feature>
<dbReference type="GO" id="GO:0007034">
    <property type="term" value="P:vacuolar transport"/>
    <property type="evidence" value="ECO:0007669"/>
    <property type="project" value="TreeGrafter"/>
</dbReference>
<comment type="caution">
    <text evidence="8">The sequence shown here is derived from an EMBL/GenBank/DDBJ whole genome shotgun (WGS) entry which is preliminary data.</text>
</comment>
<feature type="transmembrane region" description="Helical" evidence="7">
    <location>
        <begin position="444"/>
        <end position="467"/>
    </location>
</feature>
<dbReference type="GO" id="GO:0005768">
    <property type="term" value="C:endosome"/>
    <property type="evidence" value="ECO:0007669"/>
    <property type="project" value="TreeGrafter"/>
</dbReference>
<comment type="similarity">
    <text evidence="2 7">Belongs to the nonaspanin (TM9SF) (TC 9.A.2) family.</text>
</comment>
<reference evidence="8" key="2">
    <citation type="submission" date="2023-06" db="EMBL/GenBank/DDBJ databases">
        <authorList>
            <consortium name="Lawrence Berkeley National Laboratory"/>
            <person name="Haridas S."/>
            <person name="Hensen N."/>
            <person name="Bonometti L."/>
            <person name="Westerberg I."/>
            <person name="Brannstrom I.O."/>
            <person name="Guillou S."/>
            <person name="Cros-Aarteil S."/>
            <person name="Calhoun S."/>
            <person name="Kuo A."/>
            <person name="Mondo S."/>
            <person name="Pangilinan J."/>
            <person name="Riley R."/>
            <person name="Labutti K."/>
            <person name="Andreopoulos B."/>
            <person name="Lipzen A."/>
            <person name="Chen C."/>
            <person name="Yanf M."/>
            <person name="Daum C."/>
            <person name="Ng V."/>
            <person name="Clum A."/>
            <person name="Steindorff A."/>
            <person name="Ohm R."/>
            <person name="Martin F."/>
            <person name="Silar P."/>
            <person name="Natvig D."/>
            <person name="Lalanne C."/>
            <person name="Gautier V."/>
            <person name="Ament-Velasquez S.L."/>
            <person name="Kruys A."/>
            <person name="Hutchinson M.I."/>
            <person name="Powell A.J."/>
            <person name="Barry K."/>
            <person name="Miller A.N."/>
            <person name="Grigoriev I.V."/>
            <person name="Debuchy R."/>
            <person name="Gladieux P."/>
            <person name="Thoren M.H."/>
            <person name="Johannesson H."/>
        </authorList>
    </citation>
    <scope>NUCLEOTIDE SEQUENCE</scope>
    <source>
        <strain evidence="8">CBS 118394</strain>
    </source>
</reference>
<feature type="transmembrane region" description="Helical" evidence="7">
    <location>
        <begin position="598"/>
        <end position="627"/>
    </location>
</feature>
<evidence type="ECO:0000256" key="6">
    <source>
        <dbReference type="ARBA" id="ARBA00023136"/>
    </source>
</evidence>
<accession>A0AAE0LYI7</accession>
<comment type="subcellular location">
    <subcellularLocation>
        <location evidence="1">Membrane</location>
        <topology evidence="1">Multi-pass membrane protein</topology>
    </subcellularLocation>
</comment>
<organism evidence="8 9">
    <name type="scientific">Apodospora peruviana</name>
    <dbReference type="NCBI Taxonomy" id="516989"/>
    <lineage>
        <taxon>Eukaryota</taxon>
        <taxon>Fungi</taxon>
        <taxon>Dikarya</taxon>
        <taxon>Ascomycota</taxon>
        <taxon>Pezizomycotina</taxon>
        <taxon>Sordariomycetes</taxon>
        <taxon>Sordariomycetidae</taxon>
        <taxon>Sordariales</taxon>
        <taxon>Lasiosphaeriaceae</taxon>
        <taxon>Apodospora</taxon>
    </lineage>
</organism>
<evidence type="ECO:0000313" key="8">
    <source>
        <dbReference type="EMBL" id="KAK3312365.1"/>
    </source>
</evidence>
<keyword evidence="4 7" id="KW-0732">Signal</keyword>
<dbReference type="Proteomes" id="UP001283341">
    <property type="component" value="Unassembled WGS sequence"/>
</dbReference>
<evidence type="ECO:0000256" key="5">
    <source>
        <dbReference type="ARBA" id="ARBA00022989"/>
    </source>
</evidence>
<feature type="transmembrane region" description="Helical" evidence="7">
    <location>
        <begin position="528"/>
        <end position="555"/>
    </location>
</feature>
<evidence type="ECO:0000256" key="7">
    <source>
        <dbReference type="RuleBase" id="RU363079"/>
    </source>
</evidence>
<feature type="transmembrane region" description="Helical" evidence="7">
    <location>
        <begin position="567"/>
        <end position="586"/>
    </location>
</feature>
<dbReference type="GO" id="GO:0000329">
    <property type="term" value="C:fungal-type vacuole membrane"/>
    <property type="evidence" value="ECO:0007669"/>
    <property type="project" value="TreeGrafter"/>
</dbReference>
<feature type="chain" id="PRO_5041775811" description="Transmembrane 9 superfamily member" evidence="7">
    <location>
        <begin position="26"/>
        <end position="637"/>
    </location>
</feature>
<dbReference type="AlphaFoldDB" id="A0AAE0LYI7"/>
<protein>
    <recommendedName>
        <fullName evidence="7">Transmembrane 9 superfamily member</fullName>
    </recommendedName>
</protein>
<evidence type="ECO:0000256" key="3">
    <source>
        <dbReference type="ARBA" id="ARBA00022692"/>
    </source>
</evidence>
<keyword evidence="3 7" id="KW-0812">Transmembrane</keyword>
<keyword evidence="9" id="KW-1185">Reference proteome</keyword>
<feature type="signal peptide" evidence="7">
    <location>
        <begin position="1"/>
        <end position="25"/>
    </location>
</feature>
<feature type="transmembrane region" description="Helical" evidence="7">
    <location>
        <begin position="337"/>
        <end position="364"/>
    </location>
</feature>
<dbReference type="EMBL" id="JAUEDM010000009">
    <property type="protein sequence ID" value="KAK3312365.1"/>
    <property type="molecule type" value="Genomic_DNA"/>
</dbReference>
<feature type="transmembrane region" description="Helical" evidence="7">
    <location>
        <begin position="499"/>
        <end position="522"/>
    </location>
</feature>
<gene>
    <name evidence="8" type="ORF">B0H66DRAFT_397441</name>
</gene>
<dbReference type="InterPro" id="IPR004240">
    <property type="entry name" value="EMP70"/>
</dbReference>
<dbReference type="GO" id="GO:0072657">
    <property type="term" value="P:protein localization to membrane"/>
    <property type="evidence" value="ECO:0007669"/>
    <property type="project" value="TreeGrafter"/>
</dbReference>
<keyword evidence="6 7" id="KW-0472">Membrane</keyword>